<organism evidence="7 8">
    <name type="scientific">Clostridium thailandense</name>
    <dbReference type="NCBI Taxonomy" id="2794346"/>
    <lineage>
        <taxon>Bacteria</taxon>
        <taxon>Bacillati</taxon>
        <taxon>Bacillota</taxon>
        <taxon>Clostridia</taxon>
        <taxon>Eubacteriales</taxon>
        <taxon>Clostridiaceae</taxon>
        <taxon>Clostridium</taxon>
    </lineage>
</organism>
<evidence type="ECO:0000256" key="3">
    <source>
        <dbReference type="ARBA" id="ARBA00023002"/>
    </source>
</evidence>
<feature type="domain" description="4Fe-4S ferredoxin-type" evidence="6">
    <location>
        <begin position="33"/>
        <end position="62"/>
    </location>
</feature>
<dbReference type="PANTHER" id="PTHR43673:SF10">
    <property type="entry name" value="NADH DEHYDROGENASE_NAD(P)H NITROREDUCTASE XCC3605-RELATED"/>
    <property type="match status" value="1"/>
</dbReference>
<evidence type="ECO:0000256" key="1">
    <source>
        <dbReference type="ARBA" id="ARBA00007118"/>
    </source>
</evidence>
<dbReference type="GO" id="GO:0046872">
    <property type="term" value="F:metal ion binding"/>
    <property type="evidence" value="ECO:0007669"/>
    <property type="project" value="UniProtKB-KW"/>
</dbReference>
<dbReference type="InterPro" id="IPR029479">
    <property type="entry name" value="Nitroreductase"/>
</dbReference>
<comment type="similarity">
    <text evidence="1">Belongs to the nitroreductase family.</text>
</comment>
<evidence type="ECO:0000256" key="4">
    <source>
        <dbReference type="ARBA" id="ARBA00023004"/>
    </source>
</evidence>
<evidence type="ECO:0000256" key="2">
    <source>
        <dbReference type="ARBA" id="ARBA00022723"/>
    </source>
</evidence>
<evidence type="ECO:0000259" key="6">
    <source>
        <dbReference type="PROSITE" id="PS51379"/>
    </source>
</evidence>
<dbReference type="GO" id="GO:0016491">
    <property type="term" value="F:oxidoreductase activity"/>
    <property type="evidence" value="ECO:0007669"/>
    <property type="project" value="UniProtKB-KW"/>
</dbReference>
<feature type="domain" description="4Fe-4S ferredoxin-type" evidence="6">
    <location>
        <begin position="5"/>
        <end position="24"/>
    </location>
</feature>
<dbReference type="InterPro" id="IPR017900">
    <property type="entry name" value="4Fe4S_Fe_S_CS"/>
</dbReference>
<proteinExistence type="inferred from homology"/>
<reference evidence="7" key="1">
    <citation type="submission" date="2020-12" db="EMBL/GenBank/DDBJ databases">
        <title>Clostridium thailandense sp. nov., a novel acetogenic bacterium isolated from peat land soil in Thailand.</title>
        <authorList>
            <person name="Chaikitkaew S."/>
            <person name="Birkeland N.K."/>
        </authorList>
    </citation>
    <scope>NUCLEOTIDE SEQUENCE</scope>
    <source>
        <strain evidence="7">PL3</strain>
    </source>
</reference>
<protein>
    <submittedName>
        <fullName evidence="7">Nitroreductase family protein</fullName>
    </submittedName>
</protein>
<keyword evidence="2" id="KW-0479">Metal-binding</keyword>
<sequence>MNNTDFIKVNSETCTKCGLCVKVCRGTLVMSNLGPKVAKDLCIECGHCVAICPNAALDSIRTPLQNQIAIKKEYMIDSDIAAGFLRSRRSVRSFQKKGVPRDTVRELLDIARFAPTACNSQGISYQVIDNPDTLHQITSVIADWAEQAMETGSLKNSPWIQNTASTIAQYRKDGKDTILRDAPCLIVATAEKEQKTLGRDNTHFSLVYAQLYAPTLGLGSCWSGLFEYCVTDEYKPLLKILNISQDRVVTAGLLIGYPLYSFKRLVDRAPLQVTWE</sequence>
<dbReference type="CDD" id="cd02143">
    <property type="entry name" value="nitroreductase_FeS-like"/>
    <property type="match status" value="1"/>
</dbReference>
<evidence type="ECO:0000313" key="7">
    <source>
        <dbReference type="EMBL" id="MBV7275829.1"/>
    </source>
</evidence>
<dbReference type="PROSITE" id="PS51379">
    <property type="entry name" value="4FE4S_FER_2"/>
    <property type="match status" value="2"/>
</dbReference>
<dbReference type="Pfam" id="PF13187">
    <property type="entry name" value="Fer4_9"/>
    <property type="match status" value="1"/>
</dbReference>
<gene>
    <name evidence="7" type="ORF">I6U48_23290</name>
</gene>
<evidence type="ECO:0000256" key="5">
    <source>
        <dbReference type="ARBA" id="ARBA00023014"/>
    </source>
</evidence>
<evidence type="ECO:0000313" key="8">
    <source>
        <dbReference type="Proteomes" id="UP000694308"/>
    </source>
</evidence>
<accession>A0A949TMX8</accession>
<keyword evidence="3" id="KW-0560">Oxidoreductase</keyword>
<dbReference type="GO" id="GO:0051536">
    <property type="term" value="F:iron-sulfur cluster binding"/>
    <property type="evidence" value="ECO:0007669"/>
    <property type="project" value="UniProtKB-KW"/>
</dbReference>
<name>A0A949TMX8_9CLOT</name>
<dbReference type="Pfam" id="PF00881">
    <property type="entry name" value="Nitroreductase"/>
    <property type="match status" value="1"/>
</dbReference>
<keyword evidence="4" id="KW-0408">Iron</keyword>
<dbReference type="EMBL" id="JAEEGC010000137">
    <property type="protein sequence ID" value="MBV7275829.1"/>
    <property type="molecule type" value="Genomic_DNA"/>
</dbReference>
<comment type="caution">
    <text evidence="7">The sequence shown here is derived from an EMBL/GenBank/DDBJ whole genome shotgun (WGS) entry which is preliminary data.</text>
</comment>
<keyword evidence="5" id="KW-0411">Iron-sulfur</keyword>
<keyword evidence="8" id="KW-1185">Reference proteome</keyword>
<dbReference type="InterPro" id="IPR017896">
    <property type="entry name" value="4Fe4S_Fe-S-bd"/>
</dbReference>
<dbReference type="AlphaFoldDB" id="A0A949TMX8"/>
<dbReference type="Proteomes" id="UP000694308">
    <property type="component" value="Unassembled WGS sequence"/>
</dbReference>
<dbReference type="PANTHER" id="PTHR43673">
    <property type="entry name" value="NAD(P)H NITROREDUCTASE YDGI-RELATED"/>
    <property type="match status" value="1"/>
</dbReference>
<dbReference type="RefSeq" id="WP_218322875.1">
    <property type="nucleotide sequence ID" value="NZ_JAEEGC010000137.1"/>
</dbReference>
<dbReference type="PROSITE" id="PS00198">
    <property type="entry name" value="4FE4S_FER_1"/>
    <property type="match status" value="1"/>
</dbReference>